<keyword evidence="1" id="KW-1133">Transmembrane helix</keyword>
<evidence type="ECO:0000256" key="1">
    <source>
        <dbReference type="SAM" id="Phobius"/>
    </source>
</evidence>
<evidence type="ECO:0000313" key="3">
    <source>
        <dbReference type="Proteomes" id="UP001597171"/>
    </source>
</evidence>
<name>A0ABW3Z4Y7_9HYPH</name>
<dbReference type="Proteomes" id="UP001597171">
    <property type="component" value="Unassembled WGS sequence"/>
</dbReference>
<accession>A0ABW3Z4Y7</accession>
<dbReference type="InterPro" id="IPR009325">
    <property type="entry name" value="DUF983"/>
</dbReference>
<evidence type="ECO:0000313" key="2">
    <source>
        <dbReference type="EMBL" id="MFD1331314.1"/>
    </source>
</evidence>
<keyword evidence="3" id="KW-1185">Reference proteome</keyword>
<keyword evidence="1" id="KW-0472">Membrane</keyword>
<dbReference type="Pfam" id="PF06170">
    <property type="entry name" value="DUF983"/>
    <property type="match status" value="1"/>
</dbReference>
<dbReference type="RefSeq" id="WP_378774517.1">
    <property type="nucleotide sequence ID" value="NZ_JBHTMX010000021.1"/>
</dbReference>
<organism evidence="2 3">
    <name type="scientific">Methylopila musalis</name>
    <dbReference type="NCBI Taxonomy" id="1134781"/>
    <lineage>
        <taxon>Bacteria</taxon>
        <taxon>Pseudomonadati</taxon>
        <taxon>Pseudomonadota</taxon>
        <taxon>Alphaproteobacteria</taxon>
        <taxon>Hyphomicrobiales</taxon>
        <taxon>Methylopilaceae</taxon>
        <taxon>Methylopila</taxon>
    </lineage>
</organism>
<feature type="transmembrane region" description="Helical" evidence="1">
    <location>
        <begin position="68"/>
        <end position="87"/>
    </location>
</feature>
<comment type="caution">
    <text evidence="2">The sequence shown here is derived from an EMBL/GenBank/DDBJ whole genome shotgun (WGS) entry which is preliminary data.</text>
</comment>
<dbReference type="NCBIfam" id="NF004633">
    <property type="entry name" value="PRK05978.1"/>
    <property type="match status" value="1"/>
</dbReference>
<sequence length="151" mass="16126">MTAHFHAEAPEAPLAARSVPDAMKRGLMLRCPACGEGKLFNAYLKVTPACAACGEELHHQRADDAPPYVVISIVAHIVVAALMAVELSYKPEIWVHLVMWIPLTIVLSLALLPPVKGALVGLQWALRMHGFGGSTDENHLAGANPNGPARP</sequence>
<dbReference type="EMBL" id="JBHTMX010000021">
    <property type="protein sequence ID" value="MFD1331314.1"/>
    <property type="molecule type" value="Genomic_DNA"/>
</dbReference>
<proteinExistence type="predicted"/>
<protein>
    <submittedName>
        <fullName evidence="2">DUF983 domain-containing protein</fullName>
    </submittedName>
</protein>
<feature type="transmembrane region" description="Helical" evidence="1">
    <location>
        <begin position="93"/>
        <end position="112"/>
    </location>
</feature>
<gene>
    <name evidence="2" type="ORF">ACFQ4O_04815</name>
</gene>
<reference evidence="3" key="1">
    <citation type="journal article" date="2019" name="Int. J. Syst. Evol. Microbiol.">
        <title>The Global Catalogue of Microorganisms (GCM) 10K type strain sequencing project: providing services to taxonomists for standard genome sequencing and annotation.</title>
        <authorList>
            <consortium name="The Broad Institute Genomics Platform"/>
            <consortium name="The Broad Institute Genome Sequencing Center for Infectious Disease"/>
            <person name="Wu L."/>
            <person name="Ma J."/>
        </authorList>
    </citation>
    <scope>NUCLEOTIDE SEQUENCE [LARGE SCALE GENOMIC DNA]</scope>
    <source>
        <strain evidence="3">CCUG 61696</strain>
    </source>
</reference>
<keyword evidence="1" id="KW-0812">Transmembrane</keyword>